<evidence type="ECO:0000313" key="1">
    <source>
        <dbReference type="EMBL" id="AXH71358.1"/>
    </source>
</evidence>
<gene>
    <name evidence="1" type="ORF">P119_gp09</name>
</gene>
<evidence type="ECO:0000313" key="2">
    <source>
        <dbReference type="Proteomes" id="UP000317351"/>
    </source>
</evidence>
<name>A0AC59HC51_9CAUD</name>
<proteinExistence type="predicted"/>
<organism evidence="1 2">
    <name type="scientific">Pelagibacter phage HTVC119P</name>
    <dbReference type="NCBI Taxonomy" id="2283020"/>
    <lineage>
        <taxon>Viruses</taxon>
        <taxon>Duplodnaviria</taxon>
        <taxon>Heunggongvirae</taxon>
        <taxon>Uroviricota</taxon>
        <taxon>Caudoviricetes</taxon>
        <taxon>Autographivirales</taxon>
        <taxon>Votkovvirus</taxon>
    </lineage>
</organism>
<sequence length="116" mass="13412">MKEVIHKIPGTAMFKFMAEFRKLDNEIQAQTVQTFLAIAMNKKDKVPMADLSEILGVSQASCSRNVAFFTDWTRKKVKGPNLLASKEDPMERRRKLVYLTPKGKQFYNSLENIWVK</sequence>
<reference evidence="1 2" key="1">
    <citation type="journal article" date="2019" name="Environ. Microbiol.">
        <title>Pelagiphages in the Podoviridae family integrate into host genomes.</title>
        <authorList>
            <person name="Zhao Y."/>
            <person name="Qin F."/>
            <person name="Zhang R."/>
            <person name="Giovannoni S.J."/>
            <person name="Zhang Z."/>
            <person name="Sun J."/>
            <person name="Du S."/>
            <person name="Rensing C."/>
        </authorList>
    </citation>
    <scope>NUCLEOTIDE SEQUENCE [LARGE SCALE GENOMIC DNA]</scope>
</reference>
<dbReference type="EMBL" id="MH598806">
    <property type="protein sequence ID" value="AXH71358.1"/>
    <property type="molecule type" value="Genomic_DNA"/>
</dbReference>
<protein>
    <submittedName>
        <fullName evidence="1">MarR family transcriptional regulator</fullName>
    </submittedName>
</protein>
<accession>A0AC59HC51</accession>
<dbReference type="Proteomes" id="UP000317351">
    <property type="component" value="Segment"/>
</dbReference>